<keyword evidence="3" id="KW-0238">DNA-binding</keyword>
<dbReference type="GO" id="GO:0005634">
    <property type="term" value="C:nucleus"/>
    <property type="evidence" value="ECO:0007669"/>
    <property type="project" value="UniProtKB-SubCell"/>
</dbReference>
<dbReference type="SMART" id="SM00906">
    <property type="entry name" value="Fungal_trans"/>
    <property type="match status" value="1"/>
</dbReference>
<keyword evidence="2" id="KW-0805">Transcription regulation</keyword>
<evidence type="ECO:0000313" key="7">
    <source>
        <dbReference type="EMBL" id="KAF5862308.1"/>
    </source>
</evidence>
<evidence type="ECO:0000313" key="8">
    <source>
        <dbReference type="Proteomes" id="UP000541154"/>
    </source>
</evidence>
<comment type="subcellular location">
    <subcellularLocation>
        <location evidence="1">Nucleus</location>
    </subcellularLocation>
</comment>
<reference evidence="7 8" key="1">
    <citation type="submission" date="2019-04" db="EMBL/GenBank/DDBJ databases">
        <title>Aspergillus burnettii sp. nov., novel species from soil in southeast Queensland.</title>
        <authorList>
            <person name="Gilchrist C.L.M."/>
            <person name="Pitt J.I."/>
            <person name="Lange L."/>
            <person name="Lacey H.J."/>
            <person name="Vuong D."/>
            <person name="Midgley D.J."/>
            <person name="Greenfield P."/>
            <person name="Bradbury M."/>
            <person name="Lacey E."/>
            <person name="Busk P.K."/>
            <person name="Pilgaard B."/>
            <person name="Chooi Y.H."/>
            <person name="Piggott A.M."/>
        </authorList>
    </citation>
    <scope>NUCLEOTIDE SEQUENCE [LARGE SCALE GENOMIC DNA]</scope>
    <source>
        <strain evidence="7 8">FRR 5400</strain>
    </source>
</reference>
<dbReference type="InterPro" id="IPR050987">
    <property type="entry name" value="AtrR-like"/>
</dbReference>
<evidence type="ECO:0000259" key="6">
    <source>
        <dbReference type="SMART" id="SM00906"/>
    </source>
</evidence>
<name>A0A8H6E8D1_PETAA</name>
<dbReference type="GO" id="GO:0003700">
    <property type="term" value="F:DNA-binding transcription factor activity"/>
    <property type="evidence" value="ECO:0007669"/>
    <property type="project" value="InterPro"/>
</dbReference>
<evidence type="ECO:0000256" key="4">
    <source>
        <dbReference type="ARBA" id="ARBA00023163"/>
    </source>
</evidence>
<gene>
    <name evidence="7" type="ORF">ETB97_011832</name>
</gene>
<accession>A0A8H6E8D1</accession>
<evidence type="ECO:0000256" key="3">
    <source>
        <dbReference type="ARBA" id="ARBA00023125"/>
    </source>
</evidence>
<protein>
    <recommendedName>
        <fullName evidence="6">Xylanolytic transcriptional activator regulatory domain-containing protein</fullName>
    </recommendedName>
</protein>
<keyword evidence="5" id="KW-0539">Nucleus</keyword>
<comment type="caution">
    <text evidence="7">The sequence shown here is derived from an EMBL/GenBank/DDBJ whole genome shotgun (WGS) entry which is preliminary data.</text>
</comment>
<dbReference type="GO" id="GO:0008270">
    <property type="term" value="F:zinc ion binding"/>
    <property type="evidence" value="ECO:0007669"/>
    <property type="project" value="InterPro"/>
</dbReference>
<evidence type="ECO:0000256" key="1">
    <source>
        <dbReference type="ARBA" id="ARBA00004123"/>
    </source>
</evidence>
<dbReference type="InterPro" id="IPR007219">
    <property type="entry name" value="XnlR_reg_dom"/>
</dbReference>
<dbReference type="Proteomes" id="UP000541154">
    <property type="component" value="Unassembled WGS sequence"/>
</dbReference>
<organism evidence="7 8">
    <name type="scientific">Petromyces alliaceus</name>
    <name type="common">Aspergillus alliaceus</name>
    <dbReference type="NCBI Taxonomy" id="209559"/>
    <lineage>
        <taxon>Eukaryota</taxon>
        <taxon>Fungi</taxon>
        <taxon>Dikarya</taxon>
        <taxon>Ascomycota</taxon>
        <taxon>Pezizomycotina</taxon>
        <taxon>Eurotiomycetes</taxon>
        <taxon>Eurotiomycetidae</taxon>
        <taxon>Eurotiales</taxon>
        <taxon>Aspergillaceae</taxon>
        <taxon>Aspergillus</taxon>
        <taxon>Aspergillus subgen. Circumdati</taxon>
    </lineage>
</organism>
<dbReference type="AlphaFoldDB" id="A0A8H6E8D1"/>
<feature type="domain" description="Xylanolytic transcriptional activator regulatory" evidence="6">
    <location>
        <begin position="166"/>
        <end position="243"/>
    </location>
</feature>
<dbReference type="EMBL" id="SPNV01000077">
    <property type="protein sequence ID" value="KAF5862308.1"/>
    <property type="molecule type" value="Genomic_DNA"/>
</dbReference>
<keyword evidence="8" id="KW-1185">Reference proteome</keyword>
<dbReference type="CDD" id="cd12148">
    <property type="entry name" value="fungal_TF_MHR"/>
    <property type="match status" value="1"/>
</dbReference>
<sequence length="467" mass="52133">MGSICAFNGLPFFSSAGRKWIKAQTGEDVNLNQYHPPNRGEAPIPTIPLPRKEVLYEHVYRYKSSRLSQLFPFIDPFLFEGTIHAAYEVQSPLTGDVSSSRACIFAFMAVTSTILNESDDDGVQNPDDYAYVAYDLLASLLHAHSVTVDGLQALLIQAMLGDVLSLEVLLSSATRFVFHLGGHISPGKSEGDNNRSLGLRSHIRNLFWVCYIFNQECSLRTGLPPNLDDANCDLTLPEAPGLDPQRHGGCPSFLISLIRLGIIQSQIYRRLYSVAALNQTDAELLATIRDLDELLEDWKLSIPVETRPTFMHRSTDVDMESSILQLEYHYCMATIHQASGRCITWTQNKDTRGLGSSLGISVEASRSLLQKLLHSEILVHRYNILFCLPHLTAAMIHLFCDILFHPLDPGCHADLGLMDMIRELMVAQAAQLRTPAPIAFNMQLEFVKELSLELQRLARNAIRQAAV</sequence>
<proteinExistence type="predicted"/>
<evidence type="ECO:0000256" key="2">
    <source>
        <dbReference type="ARBA" id="ARBA00023015"/>
    </source>
</evidence>
<keyword evidence="4" id="KW-0804">Transcription</keyword>
<dbReference type="Pfam" id="PF04082">
    <property type="entry name" value="Fungal_trans"/>
    <property type="match status" value="1"/>
</dbReference>
<evidence type="ECO:0000256" key="5">
    <source>
        <dbReference type="ARBA" id="ARBA00023242"/>
    </source>
</evidence>
<dbReference type="PANTHER" id="PTHR46910:SF37">
    <property type="entry name" value="ZN(II)2CYS6 TRANSCRIPTION FACTOR (EUROFUNG)"/>
    <property type="match status" value="1"/>
</dbReference>
<dbReference type="PANTHER" id="PTHR46910">
    <property type="entry name" value="TRANSCRIPTION FACTOR PDR1"/>
    <property type="match status" value="1"/>
</dbReference>
<dbReference type="GO" id="GO:0006351">
    <property type="term" value="P:DNA-templated transcription"/>
    <property type="evidence" value="ECO:0007669"/>
    <property type="project" value="InterPro"/>
</dbReference>
<dbReference type="GO" id="GO:0003677">
    <property type="term" value="F:DNA binding"/>
    <property type="evidence" value="ECO:0007669"/>
    <property type="project" value="UniProtKB-KW"/>
</dbReference>